<name>A0A2T4C649_TRILO</name>
<dbReference type="EMBL" id="KZ679131">
    <property type="protein sequence ID" value="PTB77046.1"/>
    <property type="molecule type" value="Genomic_DNA"/>
</dbReference>
<dbReference type="AlphaFoldDB" id="A0A2T4C649"/>
<evidence type="ECO:0000313" key="2">
    <source>
        <dbReference type="Proteomes" id="UP000240760"/>
    </source>
</evidence>
<reference evidence="1 2" key="1">
    <citation type="submission" date="2016-07" db="EMBL/GenBank/DDBJ databases">
        <title>Multiple horizontal gene transfer events from other fungi enriched the ability of initially mycotrophic Trichoderma (Ascomycota) to feed on dead plant biomass.</title>
        <authorList>
            <consortium name="DOE Joint Genome Institute"/>
            <person name="Aerts A."/>
            <person name="Atanasova L."/>
            <person name="Chenthamara K."/>
            <person name="Zhang J."/>
            <person name="Grujic M."/>
            <person name="Henrissat B."/>
            <person name="Kuo A."/>
            <person name="Salamov A."/>
            <person name="Lipzen A."/>
            <person name="Labutti K."/>
            <person name="Barry K."/>
            <person name="Miao Y."/>
            <person name="Rahimi M.J."/>
            <person name="Shen Q."/>
            <person name="Grigoriev I.V."/>
            <person name="Kubicek C.P."/>
            <person name="Druzhinina I.S."/>
        </authorList>
    </citation>
    <scope>NUCLEOTIDE SEQUENCE [LARGE SCALE GENOMIC DNA]</scope>
    <source>
        <strain evidence="1 2">ATCC 18648</strain>
    </source>
</reference>
<accession>A0A2T4C649</accession>
<organism evidence="1 2">
    <name type="scientific">Trichoderma longibrachiatum ATCC 18648</name>
    <dbReference type="NCBI Taxonomy" id="983965"/>
    <lineage>
        <taxon>Eukaryota</taxon>
        <taxon>Fungi</taxon>
        <taxon>Dikarya</taxon>
        <taxon>Ascomycota</taxon>
        <taxon>Pezizomycotina</taxon>
        <taxon>Sordariomycetes</taxon>
        <taxon>Hypocreomycetidae</taxon>
        <taxon>Hypocreales</taxon>
        <taxon>Hypocreaceae</taxon>
        <taxon>Trichoderma</taxon>
    </lineage>
</organism>
<keyword evidence="2" id="KW-1185">Reference proteome</keyword>
<protein>
    <submittedName>
        <fullName evidence="1">Uncharacterized protein</fullName>
    </submittedName>
</protein>
<gene>
    <name evidence="1" type="ORF">M440DRAFT_309948</name>
</gene>
<dbReference type="Proteomes" id="UP000240760">
    <property type="component" value="Unassembled WGS sequence"/>
</dbReference>
<proteinExistence type="predicted"/>
<evidence type="ECO:0000313" key="1">
    <source>
        <dbReference type="EMBL" id="PTB77046.1"/>
    </source>
</evidence>
<sequence>MATWADWAGMDRGCTCAIHGINGIHMDVVHFRPPAPEAVLLALTTLHLNRGLKLALFFFSLSLSSQLHPRDALHELAYPWLPLLGLVWAITPDDDAWGVGICGHGARELQVSRCQRAHVCALVVPVSTIERNRLHELDWITHRHGTSGCESTME</sequence>